<protein>
    <submittedName>
        <fullName evidence="5">4'-phosphopantetheinyl transferase superfamily protein</fullName>
    </submittedName>
</protein>
<proteinExistence type="predicted"/>
<keyword evidence="6" id="KW-1185">Reference proteome</keyword>
<gene>
    <name evidence="5" type="ORF">NV226_02180</name>
</gene>
<feature type="domain" description="4'-phosphopantetheinyl transferase" evidence="4">
    <location>
        <begin position="2"/>
        <end position="92"/>
    </location>
</feature>
<dbReference type="NCBIfam" id="TIGR00556">
    <property type="entry name" value="pantethn_trn"/>
    <property type="match status" value="1"/>
</dbReference>
<evidence type="ECO:0000313" key="6">
    <source>
        <dbReference type="Proteomes" id="UP001059252"/>
    </source>
</evidence>
<dbReference type="Pfam" id="PF01648">
    <property type="entry name" value="ACPS"/>
    <property type="match status" value="1"/>
</dbReference>
<sequence length="98" mass="11665">MIGIDITRISRFQNKSENFAKRILSHNEFLEYKKIDDKAYFLALRWAIKEALFKADNTLLSFQKINISKINKKYFYKNFQITTSKEDDYLIACVVKTI</sequence>
<accession>A0ABY5RBC6</accession>
<dbReference type="InterPro" id="IPR004568">
    <property type="entry name" value="Ppantetheine-prot_Trfase_dom"/>
</dbReference>
<evidence type="ECO:0000259" key="4">
    <source>
        <dbReference type="Pfam" id="PF01648"/>
    </source>
</evidence>
<keyword evidence="2" id="KW-0479">Metal-binding</keyword>
<dbReference type="GO" id="GO:0016740">
    <property type="term" value="F:transferase activity"/>
    <property type="evidence" value="ECO:0007669"/>
    <property type="project" value="UniProtKB-KW"/>
</dbReference>
<dbReference type="SUPFAM" id="SSF56214">
    <property type="entry name" value="4'-phosphopantetheinyl transferase"/>
    <property type="match status" value="1"/>
</dbReference>
<reference evidence="5" key="1">
    <citation type="submission" date="2022-08" db="EMBL/GenBank/DDBJ databases">
        <title>Complete genome of Mycoplasma iguanae type strain 2327.</title>
        <authorList>
            <person name="Spergser J."/>
        </authorList>
    </citation>
    <scope>NUCLEOTIDE SEQUENCE</scope>
    <source>
        <strain evidence="5">2327</strain>
    </source>
</reference>
<dbReference type="InterPro" id="IPR008278">
    <property type="entry name" value="4-PPantetheinyl_Trfase_dom"/>
</dbReference>
<dbReference type="RefSeq" id="WP_258210694.1">
    <property type="nucleotide sequence ID" value="NZ_CP102734.1"/>
</dbReference>
<evidence type="ECO:0000256" key="1">
    <source>
        <dbReference type="ARBA" id="ARBA00022679"/>
    </source>
</evidence>
<name>A0ABY5RBC6_9MOLU</name>
<evidence type="ECO:0000313" key="5">
    <source>
        <dbReference type="EMBL" id="UVD81520.1"/>
    </source>
</evidence>
<dbReference type="Gene3D" id="3.90.470.20">
    <property type="entry name" value="4'-phosphopantetheinyl transferase domain"/>
    <property type="match status" value="1"/>
</dbReference>
<evidence type="ECO:0000256" key="3">
    <source>
        <dbReference type="ARBA" id="ARBA00022842"/>
    </source>
</evidence>
<dbReference type="EMBL" id="CP102734">
    <property type="protein sequence ID" value="UVD81520.1"/>
    <property type="molecule type" value="Genomic_DNA"/>
</dbReference>
<keyword evidence="3" id="KW-0460">Magnesium</keyword>
<organism evidence="5 6">
    <name type="scientific">Mycoplasma iguanae</name>
    <dbReference type="NCBI Taxonomy" id="292461"/>
    <lineage>
        <taxon>Bacteria</taxon>
        <taxon>Bacillati</taxon>
        <taxon>Mycoplasmatota</taxon>
        <taxon>Mollicutes</taxon>
        <taxon>Mycoplasmataceae</taxon>
        <taxon>Mycoplasma</taxon>
    </lineage>
</organism>
<dbReference type="InterPro" id="IPR037143">
    <property type="entry name" value="4-PPantetheinyl_Trfase_dom_sf"/>
</dbReference>
<dbReference type="Proteomes" id="UP001059252">
    <property type="component" value="Chromosome"/>
</dbReference>
<keyword evidence="1 5" id="KW-0808">Transferase</keyword>
<evidence type="ECO:0000256" key="2">
    <source>
        <dbReference type="ARBA" id="ARBA00022723"/>
    </source>
</evidence>